<protein>
    <submittedName>
        <fullName evidence="5">U32 family peptidase</fullName>
    </submittedName>
</protein>
<reference evidence="5" key="1">
    <citation type="journal article" date="2021" name="PeerJ">
        <title>Extensive microbial diversity within the chicken gut microbiome revealed by metagenomics and culture.</title>
        <authorList>
            <person name="Gilroy R."/>
            <person name="Ravi A."/>
            <person name="Getino M."/>
            <person name="Pursley I."/>
            <person name="Horton D.L."/>
            <person name="Alikhan N.F."/>
            <person name="Baker D."/>
            <person name="Gharbi K."/>
            <person name="Hall N."/>
            <person name="Watson M."/>
            <person name="Adriaenssens E.M."/>
            <person name="Foster-Nyarko E."/>
            <person name="Jarju S."/>
            <person name="Secka A."/>
            <person name="Antonio M."/>
            <person name="Oren A."/>
            <person name="Chaudhuri R.R."/>
            <person name="La Ragione R."/>
            <person name="Hildebrand F."/>
            <person name="Pallen M.J."/>
        </authorList>
    </citation>
    <scope>NUCLEOTIDE SEQUENCE</scope>
    <source>
        <strain evidence="5">A5-1222</strain>
    </source>
</reference>
<keyword evidence="2" id="KW-0378">Hydrolase</keyword>
<dbReference type="EMBL" id="JAHLFM010000012">
    <property type="protein sequence ID" value="MBU3830669.1"/>
    <property type="molecule type" value="Genomic_DNA"/>
</dbReference>
<comment type="caution">
    <text evidence="5">The sequence shown here is derived from an EMBL/GenBank/DDBJ whole genome shotgun (WGS) entry which is preliminary data.</text>
</comment>
<dbReference type="InterPro" id="IPR032525">
    <property type="entry name" value="Peptidase_U32_C"/>
</dbReference>
<dbReference type="Proteomes" id="UP000824247">
    <property type="component" value="Unassembled WGS sequence"/>
</dbReference>
<comment type="similarity">
    <text evidence="3">Belongs to the peptidase U32 family.</text>
</comment>
<organism evidence="5 6">
    <name type="scientific">Candidatus Ureaplasma intestinipullorum</name>
    <dbReference type="NCBI Taxonomy" id="2838770"/>
    <lineage>
        <taxon>Bacteria</taxon>
        <taxon>Bacillati</taxon>
        <taxon>Mycoplasmatota</taxon>
        <taxon>Mycoplasmoidales</taxon>
        <taxon>Mycoplasmoidaceae</taxon>
        <taxon>Ureaplasma</taxon>
    </lineage>
</organism>
<evidence type="ECO:0000313" key="5">
    <source>
        <dbReference type="EMBL" id="MBU3830669.1"/>
    </source>
</evidence>
<name>A0A9E2KWE1_9BACT</name>
<dbReference type="Gene3D" id="2.40.30.10">
    <property type="entry name" value="Translation factors"/>
    <property type="match status" value="1"/>
</dbReference>
<accession>A0A9E2KWE1</accession>
<evidence type="ECO:0000256" key="2">
    <source>
        <dbReference type="ARBA" id="ARBA00022801"/>
    </source>
</evidence>
<keyword evidence="1" id="KW-0645">Protease</keyword>
<sequence length="394" mass="45555">MKRNSVELLAPAGDLEKAYFALDYGADAIFLGAKAYSLRAHASNFEIKDIKEIVDYAHSINKKVYIVTNIICHNSLLKSANDFIDKLVSIQPDGFITADPFLIKMLNEKKQVIHVSTQQSICNSKSAMFWKRNGATRVVLAREVSFDEMELLMKNLKNQIEVEVFIHGAVCISYSGRCMMSNNFSLRDANIGGCAQSCRWVYEVKNPEIKNKSKFFTMSAKDMIQIEYIDKLLEIGVASFKIEGRMKSLHYIATVVKAYRQYIDKHQQYQISYNELLNAANRPVDTAFMNGDANYDKMLYHDEIKKLRQNFVFIINKKIDDYTYEILVKNHFKIDDNLEILRQNDKNVNIKIEKMWDCEKQELFSCITPMQVVIIKTNCNELYKKNIGRIKCIV</sequence>
<evidence type="ECO:0000259" key="4">
    <source>
        <dbReference type="Pfam" id="PF16325"/>
    </source>
</evidence>
<gene>
    <name evidence="5" type="ORF">H9897_00700</name>
</gene>
<evidence type="ECO:0000256" key="1">
    <source>
        <dbReference type="ARBA" id="ARBA00022670"/>
    </source>
</evidence>
<evidence type="ECO:0000313" key="6">
    <source>
        <dbReference type="Proteomes" id="UP000824247"/>
    </source>
</evidence>
<dbReference type="Pfam" id="PF01136">
    <property type="entry name" value="Peptidase_U32"/>
    <property type="match status" value="1"/>
</dbReference>
<dbReference type="GO" id="GO:0008233">
    <property type="term" value="F:peptidase activity"/>
    <property type="evidence" value="ECO:0007669"/>
    <property type="project" value="UniProtKB-KW"/>
</dbReference>
<dbReference type="InterPro" id="IPR051454">
    <property type="entry name" value="RNA/ubiquinone_mod_enzymes"/>
</dbReference>
<dbReference type="GO" id="GO:0006508">
    <property type="term" value="P:proteolysis"/>
    <property type="evidence" value="ECO:0007669"/>
    <property type="project" value="UniProtKB-KW"/>
</dbReference>
<evidence type="ECO:0000256" key="3">
    <source>
        <dbReference type="ARBA" id="ARBA00038374"/>
    </source>
</evidence>
<reference evidence="5" key="2">
    <citation type="submission" date="2021-04" db="EMBL/GenBank/DDBJ databases">
        <authorList>
            <person name="Gilroy R."/>
        </authorList>
    </citation>
    <scope>NUCLEOTIDE SEQUENCE</scope>
    <source>
        <strain evidence="5">A5-1222</strain>
    </source>
</reference>
<dbReference type="AlphaFoldDB" id="A0A9E2KWE1"/>
<dbReference type="InterPro" id="IPR001539">
    <property type="entry name" value="Peptidase_U32"/>
</dbReference>
<dbReference type="PANTHER" id="PTHR30217:SF6">
    <property type="entry name" value="TRNA HYDROXYLATION PROTEIN P"/>
    <property type="match status" value="1"/>
</dbReference>
<dbReference type="Pfam" id="PF16325">
    <property type="entry name" value="Peptidase_U32_C"/>
    <property type="match status" value="1"/>
</dbReference>
<dbReference type="PROSITE" id="PS01276">
    <property type="entry name" value="PEPTIDASE_U32"/>
    <property type="match status" value="1"/>
</dbReference>
<dbReference type="PANTHER" id="PTHR30217">
    <property type="entry name" value="PEPTIDASE U32 FAMILY"/>
    <property type="match status" value="1"/>
</dbReference>
<proteinExistence type="inferred from homology"/>
<feature type="domain" description="Peptidase family U32 C-terminal" evidence="4">
    <location>
        <begin position="309"/>
        <end position="387"/>
    </location>
</feature>